<dbReference type="GO" id="GO:0016787">
    <property type="term" value="F:hydrolase activity"/>
    <property type="evidence" value="ECO:0007669"/>
    <property type="project" value="UniProtKB-KW"/>
</dbReference>
<dbReference type="InterPro" id="IPR016518">
    <property type="entry name" value="Alpha-L-fucosidase"/>
</dbReference>
<organism evidence="4 5">
    <name type="scientific">Bifidobacterium amazonense</name>
    <dbReference type="NCBI Taxonomy" id="2809027"/>
    <lineage>
        <taxon>Bacteria</taxon>
        <taxon>Bacillati</taxon>
        <taxon>Actinomycetota</taxon>
        <taxon>Actinomycetes</taxon>
        <taxon>Bifidobacteriales</taxon>
        <taxon>Bifidobacteriaceae</taxon>
        <taxon>Bifidobacterium</taxon>
    </lineage>
</organism>
<keyword evidence="5" id="KW-1185">Reference proteome</keyword>
<dbReference type="PANTHER" id="PTHR31084">
    <property type="entry name" value="ALPHA-L-FUCOSIDASE 2"/>
    <property type="match status" value="1"/>
</dbReference>
<evidence type="ECO:0000313" key="5">
    <source>
        <dbReference type="Proteomes" id="UP000710815"/>
    </source>
</evidence>
<dbReference type="InterPro" id="IPR008928">
    <property type="entry name" value="6-hairpin_glycosidase_sf"/>
</dbReference>
<reference evidence="4 5" key="2">
    <citation type="journal article" date="2021" name="Syst. Appl. Microbiol.">
        <title>Phylogenetic classification of ten novel species belonging to the genus Bifidobacterium comprising B. phasiani sp. nov., B. pongonis sp. nov., B. saguinibicoloris sp. nov., B. colobi sp. nov., B. simiiventris sp. nov., B. santillanense sp. nov., B. miconis sp. nov., B. amazonense sp. nov., B. pluvialisilvae sp. nov., and B. miconisargentati sp. nov.</title>
        <authorList>
            <person name="Lugli G.A."/>
            <person name="Calvete-Torre I."/>
            <person name="Alessandri G."/>
            <person name="Milani C."/>
            <person name="Turroni F."/>
            <person name="Laiolo P."/>
            <person name="Ossiprandi M.C."/>
            <person name="Margolles A."/>
            <person name="Ruiz L."/>
            <person name="Ventura M."/>
        </authorList>
    </citation>
    <scope>NUCLEOTIDE SEQUENCE [LARGE SCALE GENOMIC DNA]</scope>
    <source>
        <strain evidence="4 5">MA1</strain>
    </source>
</reference>
<dbReference type="RefSeq" id="WP_241513679.1">
    <property type="nucleotide sequence ID" value="NZ_JAFEJT020000023.1"/>
</dbReference>
<comment type="caution">
    <text evidence="4">The sequence shown here is derived from an EMBL/GenBank/DDBJ whole genome shotgun (WGS) entry which is preliminary data.</text>
</comment>
<dbReference type="SUPFAM" id="SSF48208">
    <property type="entry name" value="Six-hairpin glycosidases"/>
    <property type="match status" value="1"/>
</dbReference>
<dbReference type="InterPro" id="IPR012341">
    <property type="entry name" value="6hp_glycosidase-like_sf"/>
</dbReference>
<evidence type="ECO:0000259" key="1">
    <source>
        <dbReference type="Pfam" id="PF14498"/>
    </source>
</evidence>
<dbReference type="Gene3D" id="1.50.10.10">
    <property type="match status" value="1"/>
</dbReference>
<evidence type="ECO:0000259" key="2">
    <source>
        <dbReference type="Pfam" id="PF21307"/>
    </source>
</evidence>
<accession>A0ABS9VVI8</accession>
<dbReference type="Proteomes" id="UP000710815">
    <property type="component" value="Unassembled WGS sequence"/>
</dbReference>
<keyword evidence="4" id="KW-0378">Hydrolase</keyword>
<dbReference type="Pfam" id="PF22124">
    <property type="entry name" value="Glyco_hydro_95_cat"/>
    <property type="match status" value="1"/>
</dbReference>
<dbReference type="InterPro" id="IPR054363">
    <property type="entry name" value="GH95_cat"/>
</dbReference>
<dbReference type="Pfam" id="PF14498">
    <property type="entry name" value="Glyco_hyd_65N_2"/>
    <property type="match status" value="1"/>
</dbReference>
<dbReference type="InterPro" id="IPR049053">
    <property type="entry name" value="AFCA-like_C"/>
</dbReference>
<gene>
    <name evidence="4" type="ORF">JS533_006770</name>
</gene>
<proteinExistence type="predicted"/>
<dbReference type="PANTHER" id="PTHR31084:SF0">
    <property type="entry name" value="ALPHA-L-FUCOSIDASE 2"/>
    <property type="match status" value="1"/>
</dbReference>
<reference evidence="4 5" key="1">
    <citation type="journal article" date="2021" name="Environ. Microbiol.">
        <title>Genetic insights into the dark matter of the mammalian gut microbiota through targeted genome reconstruction.</title>
        <authorList>
            <person name="Lugli G.A."/>
            <person name="Alessandri G."/>
            <person name="Milani C."/>
            <person name="Viappiani A."/>
            <person name="Fontana F."/>
            <person name="Tarracchini C."/>
            <person name="Mancabelli L."/>
            <person name="Argentini C."/>
            <person name="Ruiz L."/>
            <person name="Margolles A."/>
            <person name="van Sinderen D."/>
            <person name="Turroni F."/>
            <person name="Ventura M."/>
        </authorList>
    </citation>
    <scope>NUCLEOTIDE SEQUENCE [LARGE SCALE GENOMIC DNA]</scope>
    <source>
        <strain evidence="4 5">MA1</strain>
    </source>
</reference>
<feature type="domain" description="Alpha fucosidase A-like C-terminal" evidence="2">
    <location>
        <begin position="679"/>
        <end position="731"/>
    </location>
</feature>
<evidence type="ECO:0000313" key="4">
    <source>
        <dbReference type="EMBL" id="MCH9275974.1"/>
    </source>
</evidence>
<dbReference type="InterPro" id="IPR027414">
    <property type="entry name" value="GH95_N_dom"/>
</dbReference>
<feature type="domain" description="Glycosyl hydrolase family 95 catalytic" evidence="3">
    <location>
        <begin position="265"/>
        <end position="674"/>
    </location>
</feature>
<protein>
    <submittedName>
        <fullName evidence="4">Glycoside hydrolase family 95 protein</fullName>
    </submittedName>
</protein>
<dbReference type="PIRSF" id="PIRSF007663">
    <property type="entry name" value="UCP007663"/>
    <property type="match status" value="1"/>
</dbReference>
<feature type="domain" description="Glycosyl hydrolase family 95 N-terminal" evidence="1">
    <location>
        <begin position="9"/>
        <end position="247"/>
    </location>
</feature>
<dbReference type="Pfam" id="PF21307">
    <property type="entry name" value="Glyco_hydro_95_C"/>
    <property type="match status" value="1"/>
</dbReference>
<evidence type="ECO:0000259" key="3">
    <source>
        <dbReference type="Pfam" id="PF22124"/>
    </source>
</evidence>
<sequence>MNRHELYDTAPASDWNHAYPIGNGFLGAMVFGGVRREHLQVNEDSVWSGGPMNRVNPDARRYAARVRGLIEHDGTREAERLAELAMLPAEPDMRHYEPLGDVFIDFGDAARHQHPYERRLDIDAGVGMVRTSVGDVRQTREWFASNPDNVIAYRITAEEPHSIDCVIEVGRMDLNNHGISRCEGVGAVGADTIGLHGVNGGSDGIGYAMAVRAISDDGTVESIGGRIVVRDTSAVTLLVAGRTTYRSGAPMAWCTSTLDASARLGYDALKSRHTADFAAIMSTMSLELTTSDDRKERGRPTTVQRRQSFTDGRPDIGLLETYLTYARYLLASSSRPGSLPANLQGIWNDVYESPWGSKYTVNINAEMNYWFAEKAGLGDLHRPLFDHIRTVAARGRSVAAAMYGVHGFVCHHNTDIWGDCAPQDHYTPASLWPMGGAWLALHLIEHWEYTRDDGFLADNLGIIRDAIRFILDTMTRDPDGLWMTGVSVSPENTYRMADGTTASLCIGPAMDMQITRELFTRYLHVVHETGCDNDDGIDATVRERLANLRPDRVDACGRILEWDRDREETEPGHRHFSPCFGLYPGTTIRRDLTPELAAAAGRLVARRMAHGFGRTGWSRAWALCLHARMADREAAWNDIVRMLADSTLDNLLDNHPPFQIDGNFGALAGFLELLVQDYEDTAYLLPALPDALPNGRADGIRTKAGAELALEWRDGALAAVTLTGLRDGASTFILPDGRTIPTHWHAGERLALDIKGAGS</sequence>
<name>A0ABS9VVI8_9BIFI</name>
<dbReference type="EMBL" id="JAFEJT020000023">
    <property type="protein sequence ID" value="MCH9275974.1"/>
    <property type="molecule type" value="Genomic_DNA"/>
</dbReference>